<dbReference type="SUPFAM" id="SSF49777">
    <property type="entry name" value="PEBP-like"/>
    <property type="match status" value="1"/>
</dbReference>
<dbReference type="PANTHER" id="PTHR11362:SF82">
    <property type="entry name" value="PHOSPHATIDYLETHANOLAMINE-BINDING PROTEIN 4"/>
    <property type="match status" value="1"/>
</dbReference>
<sequence length="433" mass="49816">MAFEKGARPLARCLQCTKHERAALPIRTFTTSRAALLETTNDPASTETAPPPARQPMSMNPELVSRPSQERRVVAETGKQPVASRRRRYMLKQTQNIPFEQLPFQCFQEARKVLQEDRKEKLEQIRVQRERMERLQAQNVAPQDEGRKNHRLKSMRESLDHLKILADINDPMVKKTFEDKQGDMNKPIYRHLADKKWRSYKRQVLMQRITQMNVVPDVLPAVDPVVSTSLMFGRRNVQHGEIVDSRVSEIAPFLEIQPYDQGERLYTVAVVDPDVPNVKKDGFDYRCHYLASNVRISPTETMVRLGDLSEKQVILPWLAPYSQKGLPYQRLAIFIMEQPKLESAADSACRSQEIDVAKIKEAGRYTKRHGFILRSFNTTQDLKPVGADLFRTVYDEGTAGVMERAGVIGGDIEFKRKKIEPLPYKKLPGSRYR</sequence>
<accession>A0AB34L4N4</accession>
<dbReference type="Gene3D" id="3.90.280.10">
    <property type="entry name" value="PEBP-like"/>
    <property type="match status" value="1"/>
</dbReference>
<dbReference type="AlphaFoldDB" id="A0AB34L4N4"/>
<evidence type="ECO:0000256" key="5">
    <source>
        <dbReference type="ARBA" id="ARBA00039444"/>
    </source>
</evidence>
<name>A0AB34L4N4_9PEZI</name>
<dbReference type="Pfam" id="PF01161">
    <property type="entry name" value="PBP"/>
    <property type="match status" value="1"/>
</dbReference>
<dbReference type="CDD" id="cd00866">
    <property type="entry name" value="PEBP_euk"/>
    <property type="match status" value="1"/>
</dbReference>
<dbReference type="EMBL" id="JAAQHG020000003">
    <property type="protein sequence ID" value="KAL1590260.1"/>
    <property type="molecule type" value="Genomic_DNA"/>
</dbReference>
<feature type="compositionally biased region" description="Polar residues" evidence="7">
    <location>
        <begin position="38"/>
        <end position="48"/>
    </location>
</feature>
<dbReference type="InterPro" id="IPR035810">
    <property type="entry name" value="PEBP_euk"/>
</dbReference>
<comment type="function">
    <text evidence="3">Component of the mitochondrial ribosome (mitoribosome), a dedicated translation machinery responsible for the synthesis of mitochondrial genome-encoded proteins, including at least some of the essential transmembrane subunits of the mitochondrial respiratory chain. The mitoribosomes are attached to the mitochondrial inner membrane and translation products are cotranslationally integrated into the membrane.</text>
</comment>
<dbReference type="Proteomes" id="UP000803884">
    <property type="component" value="Unassembled WGS sequence"/>
</dbReference>
<dbReference type="PANTHER" id="PTHR11362">
    <property type="entry name" value="PHOSPHATIDYLETHANOLAMINE-BINDING PROTEIN"/>
    <property type="match status" value="1"/>
</dbReference>
<reference evidence="8 9" key="1">
    <citation type="journal article" date="2020" name="Microbiol. Resour. Announc.">
        <title>Draft Genome Sequence of a Cladosporium Species Isolated from the Mesophotic Ascidian Didemnum maculosum.</title>
        <authorList>
            <person name="Gioti A."/>
            <person name="Siaperas R."/>
            <person name="Nikolaivits E."/>
            <person name="Le Goff G."/>
            <person name="Ouazzani J."/>
            <person name="Kotoulas G."/>
            <person name="Topakas E."/>
        </authorList>
    </citation>
    <scope>NUCLEOTIDE SEQUENCE [LARGE SCALE GENOMIC DNA]</scope>
    <source>
        <strain evidence="8 9">TM138-S3</strain>
    </source>
</reference>
<evidence type="ECO:0000256" key="4">
    <source>
        <dbReference type="ARBA" id="ARBA00038016"/>
    </source>
</evidence>
<evidence type="ECO:0000256" key="3">
    <source>
        <dbReference type="ARBA" id="ARBA00037226"/>
    </source>
</evidence>
<evidence type="ECO:0000256" key="2">
    <source>
        <dbReference type="ARBA" id="ARBA00023128"/>
    </source>
</evidence>
<feature type="coiled-coil region" evidence="6">
    <location>
        <begin position="111"/>
        <end position="138"/>
    </location>
</feature>
<keyword evidence="9" id="KW-1185">Reference proteome</keyword>
<keyword evidence="2" id="KW-0496">Mitochondrion</keyword>
<evidence type="ECO:0000313" key="8">
    <source>
        <dbReference type="EMBL" id="KAL1590260.1"/>
    </source>
</evidence>
<dbReference type="FunFam" id="3.90.280.10:FF:000004">
    <property type="entry name" value="Mitochondrial large ribosomal subunit YmL35"/>
    <property type="match status" value="1"/>
</dbReference>
<gene>
    <name evidence="8" type="ORF">WHR41_01062</name>
</gene>
<evidence type="ECO:0000256" key="6">
    <source>
        <dbReference type="SAM" id="Coils"/>
    </source>
</evidence>
<dbReference type="GO" id="GO:0005739">
    <property type="term" value="C:mitochondrion"/>
    <property type="evidence" value="ECO:0007669"/>
    <property type="project" value="UniProtKB-SubCell"/>
</dbReference>
<comment type="similarity">
    <text evidence="4">Belongs to the phosphatidylethanolamine-binding protein family. Mitochondrion-specific ribosomal protein mL38 subfamily.</text>
</comment>
<feature type="region of interest" description="Disordered" evidence="7">
    <location>
        <begin position="38"/>
        <end position="81"/>
    </location>
</feature>
<comment type="subcellular location">
    <subcellularLocation>
        <location evidence="1">Mitochondrion</location>
    </subcellularLocation>
</comment>
<evidence type="ECO:0000256" key="7">
    <source>
        <dbReference type="SAM" id="MobiDB-lite"/>
    </source>
</evidence>
<protein>
    <recommendedName>
        <fullName evidence="5">Large ribosomal subunit protein mL38</fullName>
    </recommendedName>
</protein>
<evidence type="ECO:0000256" key="1">
    <source>
        <dbReference type="ARBA" id="ARBA00004173"/>
    </source>
</evidence>
<dbReference type="RefSeq" id="XP_069233365.1">
    <property type="nucleotide sequence ID" value="XM_069369668.1"/>
</dbReference>
<evidence type="ECO:0000313" key="9">
    <source>
        <dbReference type="Proteomes" id="UP000803884"/>
    </source>
</evidence>
<dbReference type="Gene3D" id="1.20.58.1180">
    <property type="match status" value="1"/>
</dbReference>
<keyword evidence="6" id="KW-0175">Coiled coil</keyword>
<dbReference type="InterPro" id="IPR008914">
    <property type="entry name" value="PEBP"/>
</dbReference>
<organism evidence="8 9">
    <name type="scientific">Cladosporium halotolerans</name>
    <dbReference type="NCBI Taxonomy" id="1052096"/>
    <lineage>
        <taxon>Eukaryota</taxon>
        <taxon>Fungi</taxon>
        <taxon>Dikarya</taxon>
        <taxon>Ascomycota</taxon>
        <taxon>Pezizomycotina</taxon>
        <taxon>Dothideomycetes</taxon>
        <taxon>Dothideomycetidae</taxon>
        <taxon>Cladosporiales</taxon>
        <taxon>Cladosporiaceae</taxon>
        <taxon>Cladosporium</taxon>
    </lineage>
</organism>
<dbReference type="InterPro" id="IPR036610">
    <property type="entry name" value="PEBP-like_sf"/>
</dbReference>
<dbReference type="GeneID" id="96002506"/>
<comment type="caution">
    <text evidence="8">The sequence shown here is derived from an EMBL/GenBank/DDBJ whole genome shotgun (WGS) entry which is preliminary data.</text>
</comment>
<proteinExistence type="inferred from homology"/>